<feature type="domain" description="SWIM-type" evidence="3">
    <location>
        <begin position="586"/>
        <end position="617"/>
    </location>
</feature>
<keyword evidence="5" id="KW-1185">Reference proteome</keyword>
<feature type="compositionally biased region" description="Basic and acidic residues" evidence="2">
    <location>
        <begin position="833"/>
        <end position="844"/>
    </location>
</feature>
<keyword evidence="1" id="KW-0479">Metal-binding</keyword>
<keyword evidence="1" id="KW-0863">Zinc-finger</keyword>
<dbReference type="GeneID" id="136821434"/>
<evidence type="ECO:0000313" key="5">
    <source>
        <dbReference type="Proteomes" id="UP000594262"/>
    </source>
</evidence>
<protein>
    <recommendedName>
        <fullName evidence="3">SWIM-type domain-containing protein</fullName>
    </recommendedName>
</protein>
<dbReference type="OrthoDB" id="5975592at2759"/>
<organism evidence="4 5">
    <name type="scientific">Clytia hemisphaerica</name>
    <dbReference type="NCBI Taxonomy" id="252671"/>
    <lineage>
        <taxon>Eukaryota</taxon>
        <taxon>Metazoa</taxon>
        <taxon>Cnidaria</taxon>
        <taxon>Hydrozoa</taxon>
        <taxon>Hydroidolina</taxon>
        <taxon>Leptothecata</taxon>
        <taxon>Obeliida</taxon>
        <taxon>Clytiidae</taxon>
        <taxon>Clytia</taxon>
    </lineage>
</organism>
<name>A0A7M5XGJ1_9CNID</name>
<dbReference type="InterPro" id="IPR018289">
    <property type="entry name" value="MULE_transposase_dom"/>
</dbReference>
<dbReference type="GO" id="GO:0008270">
    <property type="term" value="F:zinc ion binding"/>
    <property type="evidence" value="ECO:0007669"/>
    <property type="project" value="UniProtKB-KW"/>
</dbReference>
<dbReference type="RefSeq" id="XP_066933770.1">
    <property type="nucleotide sequence ID" value="XM_067077669.1"/>
</dbReference>
<dbReference type="EnsemblMetazoa" id="CLYHEMT022569.1">
    <property type="protein sequence ID" value="CLYHEMP022569.1"/>
    <property type="gene ID" value="CLYHEMG022569"/>
</dbReference>
<reference evidence="4" key="1">
    <citation type="submission" date="2021-01" db="UniProtKB">
        <authorList>
            <consortium name="EnsemblMetazoa"/>
        </authorList>
    </citation>
    <scope>IDENTIFICATION</scope>
</reference>
<dbReference type="AlphaFoldDB" id="A0A7M5XGJ1"/>
<sequence length="844" mass="97580">MNLEGLRSTFINVFDTQELVETLMDKLPFGKDEFKIISVNGSVKRLKANIDCKLINLDSFIQNYNEKTDETLRVSSTRKQSDKSLYEKYIYLRCHHKTRYTKTNPELIRKQKPSKRFKNTDCPFSLCLKFKKHNDTTSHDFNCNINLEWNHNHPTRSLQALSFKDIQKSTQADIAKLFDQGFTPGPAYREFWRLIKEVCSNELELHKLTSDRSRFPRRTDFNKLFTDYHRQKFGSKDLESMFRVLGSLVEKLKNEEPESIINFQKFDAAEDDPFILVIVTGLMLRVHKTLKTSSEMIFVDSSGGMEEYNLRVFLVVTHSFSGALPLGVIVTSDETTETLTRAFEMFSSLLPDYAFYSSRSGPGIVMTDNCGELHDALHAIWPMARLLLCFFHIMQQVWRWLFDKNNKISQVDRPEIIQMFRNIVYCSNEDMVDTSVTEINEAYGQKYKNLQAYMNTLFEYKERWCLAYRQNLLTRGNNTNNFVEAQFLVLKDNVLNRTKEININGLIQKLVEDFNDHFKVKLISIANGRYDGVYSKRFKGLSKDKKSSIGFRLPSQAELDLLVQKIVDRGAGSYLVPSFKNQESFYFVDTDLGVCECEVGRYGTPCKHQYLIWTHGLKSNNFLPYLSCEERKKCSYIAIGKVLEDELYESIHDHLDQDPQGNNLERVDQVTCPSDSSTVDTAHVGSIEVTNESHYDSRRTIETTSFDDAQEAVSDIHQALSRIIESHKNNRQLLQGVLKFQNRLKKYSQQPSKLTSAFHTFGSVSHYRSRKQTGTSMVKKQQGKIRVQPAAVTRRVTKNGSKTAIVKGMNKRNPFENKTVAKKRPHNLAQNIERLEPVPKKAEK</sequence>
<dbReference type="PANTHER" id="PTHR35385">
    <property type="entry name" value="PROTEIN B, PUTATIVE-RELATED-RELATED"/>
    <property type="match status" value="1"/>
</dbReference>
<dbReference type="Proteomes" id="UP000594262">
    <property type="component" value="Unplaced"/>
</dbReference>
<evidence type="ECO:0000259" key="3">
    <source>
        <dbReference type="PROSITE" id="PS50966"/>
    </source>
</evidence>
<dbReference type="InterPro" id="IPR007527">
    <property type="entry name" value="Znf_SWIM"/>
</dbReference>
<accession>A0A7M5XGJ1</accession>
<evidence type="ECO:0000256" key="2">
    <source>
        <dbReference type="SAM" id="MobiDB-lite"/>
    </source>
</evidence>
<proteinExistence type="predicted"/>
<evidence type="ECO:0000256" key="1">
    <source>
        <dbReference type="PROSITE-ProRule" id="PRU00325"/>
    </source>
</evidence>
<evidence type="ECO:0000313" key="4">
    <source>
        <dbReference type="EnsemblMetazoa" id="CLYHEMP022569.1"/>
    </source>
</evidence>
<feature type="region of interest" description="Disordered" evidence="2">
    <location>
        <begin position="818"/>
        <end position="844"/>
    </location>
</feature>
<keyword evidence="1" id="KW-0862">Zinc</keyword>
<dbReference type="PANTHER" id="PTHR35385:SF2">
    <property type="entry name" value="PROTEIN B, PUTATIVE-RELATED"/>
    <property type="match status" value="1"/>
</dbReference>
<dbReference type="Pfam" id="PF10551">
    <property type="entry name" value="MULE"/>
    <property type="match status" value="1"/>
</dbReference>
<dbReference type="PROSITE" id="PS50966">
    <property type="entry name" value="ZF_SWIM"/>
    <property type="match status" value="1"/>
</dbReference>